<keyword evidence="4" id="KW-1185">Reference proteome</keyword>
<dbReference type="EMBL" id="JAWIZZ010000036">
    <property type="protein sequence ID" value="KAK5781275.1"/>
    <property type="molecule type" value="Genomic_DNA"/>
</dbReference>
<keyword evidence="2" id="KW-1133">Transmembrane helix</keyword>
<gene>
    <name evidence="3" type="ORF">RI543_001115</name>
</gene>
<reference evidence="4" key="1">
    <citation type="submission" date="2023-07" db="EMBL/GenBank/DDBJ databases">
        <title>A draft genome of Kazachstania heterogenica Y-27499.</title>
        <authorList>
            <person name="Donic C."/>
            <person name="Kralova J.S."/>
            <person name="Fidel L."/>
            <person name="Ben-Dor S."/>
            <person name="Jung S."/>
        </authorList>
    </citation>
    <scope>NUCLEOTIDE SEQUENCE [LARGE SCALE GENOMIC DNA]</scope>
    <source>
        <strain evidence="4">Y27499</strain>
    </source>
</reference>
<accession>A0AAN8A9G8</accession>
<organism evidence="3 4">
    <name type="scientific">Arxiozyma heterogenica</name>
    <dbReference type="NCBI Taxonomy" id="278026"/>
    <lineage>
        <taxon>Eukaryota</taxon>
        <taxon>Fungi</taxon>
        <taxon>Dikarya</taxon>
        <taxon>Ascomycota</taxon>
        <taxon>Saccharomycotina</taxon>
        <taxon>Saccharomycetes</taxon>
        <taxon>Saccharomycetales</taxon>
        <taxon>Saccharomycetaceae</taxon>
        <taxon>Arxiozyma</taxon>
    </lineage>
</organism>
<sequence>MGSVSTSVGCAVGIPIGVGIIIAFAFWYRLQRRFKKELEDDKDLEHEIYDDTAYISFNNLDSLKKDTQQSNNNNNNNLDITLDDDDDDDDDNNSIIHDHNNNSNNNNNIKKNRPKNNMYIPAYRRKINSLHHQSIRMINNKSSSNNPYSTNIESENTINIPPPILSRSSLKSSSLQNIHDPQQQQQVRQISTYDQMVPLVNPSSIFDSKNNINDHISFQSDSTYKNDSFNIRSLQYQDLGSYYPAVPNSTNNSIQNYKFNLSTSSLNNSTNIFSTPNSKKNHVNTIHANEDNSKIMDSTQNDVESDYILKNNYDINDSESKIVEEDQYENEFTNYKENRRQFLDSLRPTNIE</sequence>
<feature type="compositionally biased region" description="Acidic residues" evidence="1">
    <location>
        <begin position="81"/>
        <end position="92"/>
    </location>
</feature>
<evidence type="ECO:0000313" key="3">
    <source>
        <dbReference type="EMBL" id="KAK5781275.1"/>
    </source>
</evidence>
<feature type="compositionally biased region" description="Polar residues" evidence="1">
    <location>
        <begin position="139"/>
        <end position="157"/>
    </location>
</feature>
<evidence type="ECO:0000256" key="2">
    <source>
        <dbReference type="SAM" id="Phobius"/>
    </source>
</evidence>
<name>A0AAN8A9G8_9SACH</name>
<dbReference type="Proteomes" id="UP001306508">
    <property type="component" value="Unassembled WGS sequence"/>
</dbReference>
<feature type="region of interest" description="Disordered" evidence="1">
    <location>
        <begin position="65"/>
        <end position="116"/>
    </location>
</feature>
<dbReference type="AlphaFoldDB" id="A0AAN8A9G8"/>
<comment type="caution">
    <text evidence="3">The sequence shown here is derived from an EMBL/GenBank/DDBJ whole genome shotgun (WGS) entry which is preliminary data.</text>
</comment>
<proteinExistence type="predicted"/>
<protein>
    <submittedName>
        <fullName evidence="3">Uncharacterized protein</fullName>
    </submittedName>
</protein>
<feature type="region of interest" description="Disordered" evidence="1">
    <location>
        <begin position="139"/>
        <end position="163"/>
    </location>
</feature>
<keyword evidence="2" id="KW-0812">Transmembrane</keyword>
<evidence type="ECO:0000313" key="4">
    <source>
        <dbReference type="Proteomes" id="UP001306508"/>
    </source>
</evidence>
<evidence type="ECO:0000256" key="1">
    <source>
        <dbReference type="SAM" id="MobiDB-lite"/>
    </source>
</evidence>
<feature type="compositionally biased region" description="Low complexity" evidence="1">
    <location>
        <begin position="68"/>
        <end position="80"/>
    </location>
</feature>
<feature type="transmembrane region" description="Helical" evidence="2">
    <location>
        <begin position="6"/>
        <end position="28"/>
    </location>
</feature>
<keyword evidence="2" id="KW-0472">Membrane</keyword>